<gene>
    <name evidence="1" type="ORF">PR048_009708</name>
</gene>
<reference evidence="1 2" key="1">
    <citation type="submission" date="2023-02" db="EMBL/GenBank/DDBJ databases">
        <title>LHISI_Scaffold_Assembly.</title>
        <authorList>
            <person name="Stuart O.P."/>
            <person name="Cleave R."/>
            <person name="Magrath M.J.L."/>
            <person name="Mikheyev A.S."/>
        </authorList>
    </citation>
    <scope>NUCLEOTIDE SEQUENCE [LARGE SCALE GENOMIC DNA]</scope>
    <source>
        <strain evidence="1">Daus_M_001</strain>
        <tissue evidence="1">Leg muscle</tissue>
    </source>
</reference>
<evidence type="ECO:0000313" key="1">
    <source>
        <dbReference type="EMBL" id="KAJ8890200.1"/>
    </source>
</evidence>
<name>A0ABQ9I1P4_9NEOP</name>
<dbReference type="EMBL" id="JARBHB010000003">
    <property type="protein sequence ID" value="KAJ8890200.1"/>
    <property type="molecule type" value="Genomic_DNA"/>
</dbReference>
<comment type="caution">
    <text evidence="1">The sequence shown here is derived from an EMBL/GenBank/DDBJ whole genome shotgun (WGS) entry which is preliminary data.</text>
</comment>
<accession>A0ABQ9I1P4</accession>
<protein>
    <submittedName>
        <fullName evidence="1">Uncharacterized protein</fullName>
    </submittedName>
</protein>
<sequence length="357" mass="40919">MDLAIHFWDENKNVSSTFWNSSFMGHLSVSDLLRGFKEGLGEEVEEGKAVQVSMDGPNPTCSAQRFPVSIEEHRRGNRQVPEVYLQCFHIFSCSILPHLKMYFKCKSAQLPDTYSVKKTAEILEDCLLFPKLHFFLTIASSFKSLLREFQTPKPMFPFLHSAVENLTRELMERFIKPILESAHTTYKLINIDVENVDSCVKLRQVKIGPAARQSLNEARVKEVYMEKGKNYLVKIVRKFIKRNPLKYKFVQASTCLDPKKILTKPEQCKTGFETCVGMLLVNHHVTAILADQAFFQFDAWQVVKIILVFSHGNAFVEVGFSIDKEVLVENCHEESLVALRRVWNGIQDCHSHGSRNA</sequence>
<organism evidence="1 2">
    <name type="scientific">Dryococelus australis</name>
    <dbReference type="NCBI Taxonomy" id="614101"/>
    <lineage>
        <taxon>Eukaryota</taxon>
        <taxon>Metazoa</taxon>
        <taxon>Ecdysozoa</taxon>
        <taxon>Arthropoda</taxon>
        <taxon>Hexapoda</taxon>
        <taxon>Insecta</taxon>
        <taxon>Pterygota</taxon>
        <taxon>Neoptera</taxon>
        <taxon>Polyneoptera</taxon>
        <taxon>Phasmatodea</taxon>
        <taxon>Verophasmatodea</taxon>
        <taxon>Anareolatae</taxon>
        <taxon>Phasmatidae</taxon>
        <taxon>Eurycanthinae</taxon>
        <taxon>Dryococelus</taxon>
    </lineage>
</organism>
<evidence type="ECO:0000313" key="2">
    <source>
        <dbReference type="Proteomes" id="UP001159363"/>
    </source>
</evidence>
<keyword evidence="2" id="KW-1185">Reference proteome</keyword>
<proteinExistence type="predicted"/>
<dbReference type="Proteomes" id="UP001159363">
    <property type="component" value="Chromosome 3"/>
</dbReference>